<keyword evidence="5 9" id="KW-0479">Metal-binding</keyword>
<dbReference type="EMBL" id="CP049871">
    <property type="protein sequence ID" value="QIL03097.1"/>
    <property type="molecule type" value="Genomic_DNA"/>
</dbReference>
<dbReference type="AlphaFoldDB" id="A0A6G7ZQ29"/>
<dbReference type="SUPFAM" id="SSF55620">
    <property type="entry name" value="Tetrahydrobiopterin biosynthesis enzymes-like"/>
    <property type="match status" value="1"/>
</dbReference>
<gene>
    <name evidence="11" type="ORF">G7078_10120</name>
</gene>
<evidence type="ECO:0000256" key="5">
    <source>
        <dbReference type="ARBA" id="ARBA00022723"/>
    </source>
</evidence>
<dbReference type="InterPro" id="IPR007115">
    <property type="entry name" value="6-PTP_synth/QueD"/>
</dbReference>
<dbReference type="Proteomes" id="UP000502502">
    <property type="component" value="Chromosome"/>
</dbReference>
<dbReference type="PANTHER" id="PTHR12589">
    <property type="entry name" value="PYRUVOYL TETRAHYDROBIOPTERIN SYNTHASE"/>
    <property type="match status" value="1"/>
</dbReference>
<accession>A0A6G7ZQ29</accession>
<dbReference type="PIRSF" id="PIRSF006113">
    <property type="entry name" value="PTP_synth"/>
    <property type="match status" value="1"/>
</dbReference>
<keyword evidence="6 9" id="KW-0862">Zinc</keyword>
<dbReference type="GO" id="GO:0008616">
    <property type="term" value="P:tRNA queuosine(34) biosynthetic process"/>
    <property type="evidence" value="ECO:0007669"/>
    <property type="project" value="UniProtKB-KW"/>
</dbReference>
<dbReference type="Pfam" id="PF01242">
    <property type="entry name" value="PTPS"/>
    <property type="match status" value="1"/>
</dbReference>
<evidence type="ECO:0000256" key="9">
    <source>
        <dbReference type="PIRNR" id="PIRNR006113"/>
    </source>
</evidence>
<dbReference type="RefSeq" id="WP_166095672.1">
    <property type="nucleotide sequence ID" value="NZ_CP049871.1"/>
</dbReference>
<evidence type="ECO:0000256" key="3">
    <source>
        <dbReference type="ARBA" id="ARBA00008900"/>
    </source>
</evidence>
<evidence type="ECO:0000256" key="2">
    <source>
        <dbReference type="ARBA" id="ARBA00005061"/>
    </source>
</evidence>
<dbReference type="UniPathway" id="UPA00391"/>
<evidence type="ECO:0000256" key="8">
    <source>
        <dbReference type="ARBA" id="ARBA00048807"/>
    </source>
</evidence>
<comment type="function">
    <text evidence="1">Catalyzes the conversion of 7,8-dihydroneopterin triphosphate (H2NTP) to 6-carboxy-5,6,7,8-tetrahydropterin (CPH4) and acetaldehyde.</text>
</comment>
<dbReference type="PANTHER" id="PTHR12589:SF7">
    <property type="entry name" value="6-PYRUVOYL TETRAHYDROBIOPTERIN SYNTHASE"/>
    <property type="match status" value="1"/>
</dbReference>
<dbReference type="GO" id="GO:0046872">
    <property type="term" value="F:metal ion binding"/>
    <property type="evidence" value="ECO:0007669"/>
    <property type="project" value="UniProtKB-KW"/>
</dbReference>
<keyword evidence="9" id="KW-0671">Queuosine biosynthesis</keyword>
<comment type="cofactor">
    <cofactor evidence="9 10">
        <name>Zn(2+)</name>
        <dbReference type="ChEBI" id="CHEBI:29105"/>
    </cofactor>
    <text evidence="9 10">Binds 1 zinc ion per subunit.</text>
</comment>
<evidence type="ECO:0000256" key="6">
    <source>
        <dbReference type="ARBA" id="ARBA00022833"/>
    </source>
</evidence>
<sequence>MHELCKIFRFDAAHTLRREVDAEPSRRIHGHSYRAEVAVRGTPDPASGMLIDLGLLDRALATLHDRLDHHFLDEVADLGPATLENLARWIWDRLAPDFPGLARVTVLRDSSGDSCSYFGA</sequence>
<evidence type="ECO:0000256" key="7">
    <source>
        <dbReference type="ARBA" id="ARBA00023239"/>
    </source>
</evidence>
<feature type="binding site" evidence="10">
    <location>
        <position position="14"/>
    </location>
    <ligand>
        <name>Zn(2+)</name>
        <dbReference type="ChEBI" id="CHEBI:29105"/>
    </ligand>
</feature>
<protein>
    <recommendedName>
        <fullName evidence="4 9">6-carboxy-5,6,7,8-tetrahydropterin synthase</fullName>
        <ecNumber evidence="9">4.-.-.-</ecNumber>
    </recommendedName>
</protein>
<evidence type="ECO:0000313" key="12">
    <source>
        <dbReference type="Proteomes" id="UP000502502"/>
    </source>
</evidence>
<evidence type="ECO:0000256" key="4">
    <source>
        <dbReference type="ARBA" id="ARBA00018141"/>
    </source>
</evidence>
<dbReference type="EC" id="4.-.-.-" evidence="9"/>
<feature type="binding site" evidence="10">
    <location>
        <position position="31"/>
    </location>
    <ligand>
        <name>Zn(2+)</name>
        <dbReference type="ChEBI" id="CHEBI:29105"/>
    </ligand>
</feature>
<dbReference type="KEGG" id="ssin:G7078_10120"/>
<evidence type="ECO:0000256" key="1">
    <source>
        <dbReference type="ARBA" id="ARBA00002285"/>
    </source>
</evidence>
<evidence type="ECO:0000256" key="10">
    <source>
        <dbReference type="PIRSR" id="PIRSR006113-2"/>
    </source>
</evidence>
<name>A0A6G7ZQ29_9SPHN</name>
<feature type="binding site" evidence="10">
    <location>
        <position position="29"/>
    </location>
    <ligand>
        <name>Zn(2+)</name>
        <dbReference type="ChEBI" id="CHEBI:29105"/>
    </ligand>
</feature>
<evidence type="ECO:0000313" key="11">
    <source>
        <dbReference type="EMBL" id="QIL03097.1"/>
    </source>
</evidence>
<dbReference type="Gene3D" id="3.30.479.10">
    <property type="entry name" value="6-pyruvoyl tetrahydropterin synthase/QueD"/>
    <property type="match status" value="1"/>
</dbReference>
<keyword evidence="12" id="KW-1185">Reference proteome</keyword>
<dbReference type="GO" id="GO:0070497">
    <property type="term" value="F:6-carboxytetrahydropterin synthase activity"/>
    <property type="evidence" value="ECO:0007669"/>
    <property type="project" value="UniProtKB-EC"/>
</dbReference>
<comment type="similarity">
    <text evidence="3 9">Belongs to the PTPS family. QueD subfamily.</text>
</comment>
<proteinExistence type="inferred from homology"/>
<comment type="pathway">
    <text evidence="2 9">Purine metabolism; 7-cyano-7-deazaguanine biosynthesis.</text>
</comment>
<reference evidence="11 12" key="1">
    <citation type="submission" date="2020-03" db="EMBL/GenBank/DDBJ databases">
        <title>Sphingomonas sp. nov., isolated from fish.</title>
        <authorList>
            <person name="Hyun D.-W."/>
            <person name="Bae J.-W."/>
        </authorList>
    </citation>
    <scope>NUCLEOTIDE SEQUENCE [LARGE SCALE GENOMIC DNA]</scope>
    <source>
        <strain evidence="11 12">HDW15C</strain>
    </source>
</reference>
<comment type="catalytic activity">
    <reaction evidence="8 9">
        <text>7,8-dihydroneopterin 3'-triphosphate + H2O = 6-carboxy-5,6,7,8-tetrahydropterin + triphosphate + acetaldehyde + 2 H(+)</text>
        <dbReference type="Rhea" id="RHEA:27966"/>
        <dbReference type="ChEBI" id="CHEBI:15343"/>
        <dbReference type="ChEBI" id="CHEBI:15377"/>
        <dbReference type="ChEBI" id="CHEBI:15378"/>
        <dbReference type="ChEBI" id="CHEBI:18036"/>
        <dbReference type="ChEBI" id="CHEBI:58462"/>
        <dbReference type="ChEBI" id="CHEBI:61032"/>
        <dbReference type="EC" id="4.1.2.50"/>
    </reaction>
</comment>
<organism evidence="11 12">
    <name type="scientific">Sphingomonas sinipercae</name>
    <dbReference type="NCBI Taxonomy" id="2714944"/>
    <lineage>
        <taxon>Bacteria</taxon>
        <taxon>Pseudomonadati</taxon>
        <taxon>Pseudomonadota</taxon>
        <taxon>Alphaproteobacteria</taxon>
        <taxon>Sphingomonadales</taxon>
        <taxon>Sphingomonadaceae</taxon>
        <taxon>Sphingomonas</taxon>
    </lineage>
</organism>
<dbReference type="InterPro" id="IPR038418">
    <property type="entry name" value="6-PTP_synth/QueD_sf"/>
</dbReference>
<keyword evidence="7 9" id="KW-0456">Lyase</keyword>